<dbReference type="PROSITE" id="PS50026">
    <property type="entry name" value="EGF_3"/>
    <property type="match status" value="1"/>
</dbReference>
<dbReference type="PROSITE" id="PS00010">
    <property type="entry name" value="ASX_HYDROXYL"/>
    <property type="match status" value="1"/>
</dbReference>
<dbReference type="PROSITE" id="PS01187">
    <property type="entry name" value="EGF_CA"/>
    <property type="match status" value="1"/>
</dbReference>
<sequence>MVKEALETALKESNYSLGGTGLFTSRAAAILASEDFNECIVEGHNDCSPNANCFNTPGSYLCACKDGFKDISDVPGRECAEQCAQCNFQGECVTEPDGSVGCRCLQWFSGNRCQLNLRVMLIALVTVGALLILLLLLCVVLCCLRARRNAQDKLAQVWGLVISI</sequence>
<keyword evidence="6" id="KW-0472">Membrane</keyword>
<dbReference type="PANTHER" id="PTHR24039">
    <property type="entry name" value="FIBRILLIN-RELATED"/>
    <property type="match status" value="1"/>
</dbReference>
<evidence type="ECO:0000256" key="2">
    <source>
        <dbReference type="ARBA" id="ARBA00022729"/>
    </source>
</evidence>
<evidence type="ECO:0000313" key="8">
    <source>
        <dbReference type="EMBL" id="MPC31900.1"/>
    </source>
</evidence>
<proteinExistence type="predicted"/>
<evidence type="ECO:0000256" key="3">
    <source>
        <dbReference type="ARBA" id="ARBA00022737"/>
    </source>
</evidence>
<dbReference type="Proteomes" id="UP000324222">
    <property type="component" value="Unassembled WGS sequence"/>
</dbReference>
<accession>A0A5B7ECC7</accession>
<dbReference type="AlphaFoldDB" id="A0A5B7ECC7"/>
<dbReference type="InterPro" id="IPR018097">
    <property type="entry name" value="EGF_Ca-bd_CS"/>
</dbReference>
<dbReference type="InterPro" id="IPR001881">
    <property type="entry name" value="EGF-like_Ca-bd_dom"/>
</dbReference>
<keyword evidence="6" id="KW-0812">Transmembrane</keyword>
<evidence type="ECO:0000256" key="5">
    <source>
        <dbReference type="PROSITE-ProRule" id="PRU00076"/>
    </source>
</evidence>
<keyword evidence="1 5" id="KW-0245">EGF-like domain</keyword>
<dbReference type="InterPro" id="IPR000742">
    <property type="entry name" value="EGF"/>
</dbReference>
<feature type="transmembrane region" description="Helical" evidence="6">
    <location>
        <begin position="119"/>
        <end position="144"/>
    </location>
</feature>
<organism evidence="8 9">
    <name type="scientific">Portunus trituberculatus</name>
    <name type="common">Swimming crab</name>
    <name type="synonym">Neptunus trituberculatus</name>
    <dbReference type="NCBI Taxonomy" id="210409"/>
    <lineage>
        <taxon>Eukaryota</taxon>
        <taxon>Metazoa</taxon>
        <taxon>Ecdysozoa</taxon>
        <taxon>Arthropoda</taxon>
        <taxon>Crustacea</taxon>
        <taxon>Multicrustacea</taxon>
        <taxon>Malacostraca</taxon>
        <taxon>Eumalacostraca</taxon>
        <taxon>Eucarida</taxon>
        <taxon>Decapoda</taxon>
        <taxon>Pleocyemata</taxon>
        <taxon>Brachyura</taxon>
        <taxon>Eubrachyura</taxon>
        <taxon>Portunoidea</taxon>
        <taxon>Portunidae</taxon>
        <taxon>Portuninae</taxon>
        <taxon>Portunus</taxon>
    </lineage>
</organism>
<dbReference type="CDD" id="cd00054">
    <property type="entry name" value="EGF_CA"/>
    <property type="match status" value="1"/>
</dbReference>
<dbReference type="SUPFAM" id="SSF57196">
    <property type="entry name" value="EGF/Laminin"/>
    <property type="match status" value="1"/>
</dbReference>
<gene>
    <name evidence="8" type="primary">NID2</name>
    <name evidence="8" type="ORF">E2C01_025200</name>
</gene>
<dbReference type="PANTHER" id="PTHR24039:SF48">
    <property type="entry name" value="FIBRILLIN-2 ISOFORM X1-RELATED"/>
    <property type="match status" value="1"/>
</dbReference>
<evidence type="ECO:0000313" key="9">
    <source>
        <dbReference type="Proteomes" id="UP000324222"/>
    </source>
</evidence>
<comment type="caution">
    <text evidence="5">Lacks conserved residue(s) required for the propagation of feature annotation.</text>
</comment>
<evidence type="ECO:0000256" key="1">
    <source>
        <dbReference type="ARBA" id="ARBA00022536"/>
    </source>
</evidence>
<dbReference type="OrthoDB" id="10040649at2759"/>
<evidence type="ECO:0000256" key="6">
    <source>
        <dbReference type="SAM" id="Phobius"/>
    </source>
</evidence>
<dbReference type="PROSITE" id="PS00022">
    <property type="entry name" value="EGF_1"/>
    <property type="match status" value="1"/>
</dbReference>
<evidence type="ECO:0000256" key="4">
    <source>
        <dbReference type="ARBA" id="ARBA00023157"/>
    </source>
</evidence>
<feature type="domain" description="EGF-like" evidence="7">
    <location>
        <begin position="35"/>
        <end position="80"/>
    </location>
</feature>
<dbReference type="SMART" id="SM00179">
    <property type="entry name" value="EGF_CA"/>
    <property type="match status" value="1"/>
</dbReference>
<keyword evidence="9" id="KW-1185">Reference proteome</keyword>
<dbReference type="Pfam" id="PF07645">
    <property type="entry name" value="EGF_CA"/>
    <property type="match status" value="1"/>
</dbReference>
<dbReference type="GO" id="GO:0005509">
    <property type="term" value="F:calcium ion binding"/>
    <property type="evidence" value="ECO:0007669"/>
    <property type="project" value="InterPro"/>
</dbReference>
<dbReference type="FunFam" id="2.10.25.10:FF:000038">
    <property type="entry name" value="Fibrillin 2"/>
    <property type="match status" value="1"/>
</dbReference>
<dbReference type="InterPro" id="IPR049883">
    <property type="entry name" value="NOTCH1_EGF-like"/>
</dbReference>
<comment type="caution">
    <text evidence="8">The sequence shown here is derived from an EMBL/GenBank/DDBJ whole genome shotgun (WGS) entry which is preliminary data.</text>
</comment>
<keyword evidence="4" id="KW-1015">Disulfide bond</keyword>
<evidence type="ECO:0000259" key="7">
    <source>
        <dbReference type="PROSITE" id="PS50026"/>
    </source>
</evidence>
<keyword evidence="6" id="KW-1133">Transmembrane helix</keyword>
<dbReference type="EMBL" id="VSRR010002526">
    <property type="protein sequence ID" value="MPC31900.1"/>
    <property type="molecule type" value="Genomic_DNA"/>
</dbReference>
<dbReference type="SMART" id="SM00181">
    <property type="entry name" value="EGF"/>
    <property type="match status" value="2"/>
</dbReference>
<dbReference type="InterPro" id="IPR000152">
    <property type="entry name" value="EGF-type_Asp/Asn_hydroxyl_site"/>
</dbReference>
<keyword evidence="2" id="KW-0732">Signal</keyword>
<name>A0A5B7ECC7_PORTR</name>
<dbReference type="Gene3D" id="2.10.25.10">
    <property type="entry name" value="Laminin"/>
    <property type="match status" value="1"/>
</dbReference>
<reference evidence="8 9" key="1">
    <citation type="submission" date="2019-05" db="EMBL/GenBank/DDBJ databases">
        <title>Another draft genome of Portunus trituberculatus and its Hox gene families provides insights of decapod evolution.</title>
        <authorList>
            <person name="Jeong J.-H."/>
            <person name="Song I."/>
            <person name="Kim S."/>
            <person name="Choi T."/>
            <person name="Kim D."/>
            <person name="Ryu S."/>
            <person name="Kim W."/>
        </authorList>
    </citation>
    <scope>NUCLEOTIDE SEQUENCE [LARGE SCALE GENOMIC DNA]</scope>
    <source>
        <tissue evidence="8">Muscle</tissue>
    </source>
</reference>
<protein>
    <submittedName>
        <fullName evidence="8">Nidogen-2</fullName>
    </submittedName>
</protein>
<keyword evidence="3" id="KW-0677">Repeat</keyword>